<dbReference type="InterPro" id="IPR014327">
    <property type="entry name" value="RNA_pol_sigma70_bacteroid"/>
</dbReference>
<evidence type="ECO:0000256" key="4">
    <source>
        <dbReference type="ARBA" id="ARBA00023163"/>
    </source>
</evidence>
<dbReference type="InterPro" id="IPR013249">
    <property type="entry name" value="RNA_pol_sigma70_r4_t2"/>
</dbReference>
<dbReference type="InterPro" id="IPR013325">
    <property type="entry name" value="RNA_pol_sigma_r2"/>
</dbReference>
<gene>
    <name evidence="7" type="ORF">D1164_06075</name>
</gene>
<dbReference type="NCBIfam" id="TIGR02985">
    <property type="entry name" value="Sig70_bacteroi1"/>
    <property type="match status" value="1"/>
</dbReference>
<dbReference type="InterPro" id="IPR014284">
    <property type="entry name" value="RNA_pol_sigma-70_dom"/>
</dbReference>
<dbReference type="GO" id="GO:0006352">
    <property type="term" value="P:DNA-templated transcription initiation"/>
    <property type="evidence" value="ECO:0007669"/>
    <property type="project" value="InterPro"/>
</dbReference>
<organism evidence="7 8">
    <name type="scientific">Mariniphaga sediminis</name>
    <dbReference type="NCBI Taxonomy" id="1628158"/>
    <lineage>
        <taxon>Bacteria</taxon>
        <taxon>Pseudomonadati</taxon>
        <taxon>Bacteroidota</taxon>
        <taxon>Bacteroidia</taxon>
        <taxon>Marinilabiliales</taxon>
        <taxon>Prolixibacteraceae</taxon>
        <taxon>Mariniphaga</taxon>
    </lineage>
</organism>
<evidence type="ECO:0000259" key="6">
    <source>
        <dbReference type="Pfam" id="PF08281"/>
    </source>
</evidence>
<evidence type="ECO:0000256" key="3">
    <source>
        <dbReference type="ARBA" id="ARBA00023082"/>
    </source>
</evidence>
<keyword evidence="4" id="KW-0804">Transcription</keyword>
<keyword evidence="2" id="KW-0805">Transcription regulation</keyword>
<dbReference type="Pfam" id="PF04542">
    <property type="entry name" value="Sigma70_r2"/>
    <property type="match status" value="1"/>
</dbReference>
<accession>A0A399D1G2</accession>
<dbReference type="Gene3D" id="1.10.1740.10">
    <property type="match status" value="1"/>
</dbReference>
<dbReference type="EMBL" id="QWET01000004">
    <property type="protein sequence ID" value="RIH65835.1"/>
    <property type="molecule type" value="Genomic_DNA"/>
</dbReference>
<evidence type="ECO:0000259" key="5">
    <source>
        <dbReference type="Pfam" id="PF04542"/>
    </source>
</evidence>
<dbReference type="InterPro" id="IPR007627">
    <property type="entry name" value="RNA_pol_sigma70_r2"/>
</dbReference>
<dbReference type="OrthoDB" id="9782991at2"/>
<dbReference type="PANTHER" id="PTHR43133">
    <property type="entry name" value="RNA POLYMERASE ECF-TYPE SIGMA FACTO"/>
    <property type="match status" value="1"/>
</dbReference>
<dbReference type="PANTHER" id="PTHR43133:SF46">
    <property type="entry name" value="RNA POLYMERASE SIGMA-70 FACTOR ECF SUBFAMILY"/>
    <property type="match status" value="1"/>
</dbReference>
<reference evidence="7 8" key="1">
    <citation type="journal article" date="2015" name="Int. J. Syst. Evol. Microbiol.">
        <title>Mariniphaga sediminis sp. nov., isolated from coastal sediment.</title>
        <authorList>
            <person name="Wang F.Q."/>
            <person name="Shen Q.Y."/>
            <person name="Chen G.J."/>
            <person name="Du Z.J."/>
        </authorList>
    </citation>
    <scope>NUCLEOTIDE SEQUENCE [LARGE SCALE GENOMIC DNA]</scope>
    <source>
        <strain evidence="7 8">SY21</strain>
    </source>
</reference>
<dbReference type="Gene3D" id="1.10.10.10">
    <property type="entry name" value="Winged helix-like DNA-binding domain superfamily/Winged helix DNA-binding domain"/>
    <property type="match status" value="1"/>
</dbReference>
<protein>
    <submittedName>
        <fullName evidence="7">RNA polymerase sigma-70 factor</fullName>
    </submittedName>
</protein>
<keyword evidence="3" id="KW-0731">Sigma factor</keyword>
<sequence>MRIEKNGKQWFKEVFDQNYTYILNYLFYLSGDTELSEDLVQDVFLQLWEKRDEVKQETLRPYLFTIARNSFLKNKRRQKYDMKFRSNYFERTENESPEFILEMKEFDKKLQGAISDLPEKSRVVFLMNRMDEMTYREIAENLGVGVKAVEKQMSRALAILRKKLEKNI</sequence>
<dbReference type="Proteomes" id="UP000266441">
    <property type="component" value="Unassembled WGS sequence"/>
</dbReference>
<evidence type="ECO:0000313" key="8">
    <source>
        <dbReference type="Proteomes" id="UP000266441"/>
    </source>
</evidence>
<dbReference type="Pfam" id="PF08281">
    <property type="entry name" value="Sigma70_r4_2"/>
    <property type="match status" value="1"/>
</dbReference>
<comment type="caution">
    <text evidence="7">The sequence shown here is derived from an EMBL/GenBank/DDBJ whole genome shotgun (WGS) entry which is preliminary data.</text>
</comment>
<name>A0A399D1G2_9BACT</name>
<dbReference type="InterPro" id="IPR039425">
    <property type="entry name" value="RNA_pol_sigma-70-like"/>
</dbReference>
<comment type="similarity">
    <text evidence="1">Belongs to the sigma-70 factor family. ECF subfamily.</text>
</comment>
<feature type="domain" description="RNA polymerase sigma-70 region 2" evidence="5">
    <location>
        <begin position="15"/>
        <end position="79"/>
    </location>
</feature>
<keyword evidence="8" id="KW-1185">Reference proteome</keyword>
<dbReference type="SUPFAM" id="SSF88946">
    <property type="entry name" value="Sigma2 domain of RNA polymerase sigma factors"/>
    <property type="match status" value="1"/>
</dbReference>
<dbReference type="CDD" id="cd06171">
    <property type="entry name" value="Sigma70_r4"/>
    <property type="match status" value="1"/>
</dbReference>
<proteinExistence type="inferred from homology"/>
<dbReference type="GO" id="GO:0016987">
    <property type="term" value="F:sigma factor activity"/>
    <property type="evidence" value="ECO:0007669"/>
    <property type="project" value="UniProtKB-KW"/>
</dbReference>
<dbReference type="AlphaFoldDB" id="A0A399D1G2"/>
<feature type="domain" description="RNA polymerase sigma factor 70 region 4 type 2" evidence="6">
    <location>
        <begin position="109"/>
        <end position="158"/>
    </location>
</feature>
<dbReference type="InterPro" id="IPR013324">
    <property type="entry name" value="RNA_pol_sigma_r3/r4-like"/>
</dbReference>
<evidence type="ECO:0000256" key="1">
    <source>
        <dbReference type="ARBA" id="ARBA00010641"/>
    </source>
</evidence>
<evidence type="ECO:0000313" key="7">
    <source>
        <dbReference type="EMBL" id="RIH65835.1"/>
    </source>
</evidence>
<dbReference type="GO" id="GO:0003677">
    <property type="term" value="F:DNA binding"/>
    <property type="evidence" value="ECO:0007669"/>
    <property type="project" value="InterPro"/>
</dbReference>
<dbReference type="SUPFAM" id="SSF88659">
    <property type="entry name" value="Sigma3 and sigma4 domains of RNA polymerase sigma factors"/>
    <property type="match status" value="1"/>
</dbReference>
<dbReference type="NCBIfam" id="TIGR02937">
    <property type="entry name" value="sigma70-ECF"/>
    <property type="match status" value="1"/>
</dbReference>
<evidence type="ECO:0000256" key="2">
    <source>
        <dbReference type="ARBA" id="ARBA00023015"/>
    </source>
</evidence>
<dbReference type="InterPro" id="IPR036388">
    <property type="entry name" value="WH-like_DNA-bd_sf"/>
</dbReference>
<dbReference type="RefSeq" id="WP_119349071.1">
    <property type="nucleotide sequence ID" value="NZ_QWET01000004.1"/>
</dbReference>